<reference evidence="1" key="1">
    <citation type="journal article" date="2022" name="bioRxiv">
        <title>Sequencing and chromosome-scale assembly of the giantPleurodeles waltlgenome.</title>
        <authorList>
            <person name="Brown T."/>
            <person name="Elewa A."/>
            <person name="Iarovenko S."/>
            <person name="Subramanian E."/>
            <person name="Araus A.J."/>
            <person name="Petzold A."/>
            <person name="Susuki M."/>
            <person name="Suzuki K.-i.T."/>
            <person name="Hayashi T."/>
            <person name="Toyoda A."/>
            <person name="Oliveira C."/>
            <person name="Osipova E."/>
            <person name="Leigh N.D."/>
            <person name="Simon A."/>
            <person name="Yun M.H."/>
        </authorList>
    </citation>
    <scope>NUCLEOTIDE SEQUENCE</scope>
    <source>
        <strain evidence="1">20211129_DDA</strain>
        <tissue evidence="1">Liver</tissue>
    </source>
</reference>
<proteinExistence type="predicted"/>
<organism evidence="1 2">
    <name type="scientific">Pleurodeles waltl</name>
    <name type="common">Iberian ribbed newt</name>
    <dbReference type="NCBI Taxonomy" id="8319"/>
    <lineage>
        <taxon>Eukaryota</taxon>
        <taxon>Metazoa</taxon>
        <taxon>Chordata</taxon>
        <taxon>Craniata</taxon>
        <taxon>Vertebrata</taxon>
        <taxon>Euteleostomi</taxon>
        <taxon>Amphibia</taxon>
        <taxon>Batrachia</taxon>
        <taxon>Caudata</taxon>
        <taxon>Salamandroidea</taxon>
        <taxon>Salamandridae</taxon>
        <taxon>Pleurodelinae</taxon>
        <taxon>Pleurodeles</taxon>
    </lineage>
</organism>
<gene>
    <name evidence="1" type="ORF">NDU88_003169</name>
</gene>
<accession>A0AAV7VF11</accession>
<keyword evidence="2" id="KW-1185">Reference proteome</keyword>
<sequence>MLDAASAYVQGAFESRALVAFMQGTFKLYALASSGLWAPPRRRSGTLPPLGGWRVMLSQKKQRAPRP</sequence>
<dbReference type="AlphaFoldDB" id="A0AAV7VF11"/>
<name>A0AAV7VF11_PLEWA</name>
<evidence type="ECO:0000313" key="1">
    <source>
        <dbReference type="EMBL" id="KAJ1199332.1"/>
    </source>
</evidence>
<dbReference type="Proteomes" id="UP001066276">
    <property type="component" value="Chromosome 2_1"/>
</dbReference>
<dbReference type="EMBL" id="JANPWB010000003">
    <property type="protein sequence ID" value="KAJ1199332.1"/>
    <property type="molecule type" value="Genomic_DNA"/>
</dbReference>
<evidence type="ECO:0000313" key="2">
    <source>
        <dbReference type="Proteomes" id="UP001066276"/>
    </source>
</evidence>
<protein>
    <submittedName>
        <fullName evidence="1">Uncharacterized protein</fullName>
    </submittedName>
</protein>
<comment type="caution">
    <text evidence="1">The sequence shown here is derived from an EMBL/GenBank/DDBJ whole genome shotgun (WGS) entry which is preliminary data.</text>
</comment>